<protein>
    <submittedName>
        <fullName evidence="2">Uncharacterized protein</fullName>
    </submittedName>
</protein>
<dbReference type="AlphaFoldDB" id="A0A7X0P6V6"/>
<keyword evidence="3" id="KW-1185">Reference proteome</keyword>
<reference evidence="2 3" key="1">
    <citation type="submission" date="2020-08" db="EMBL/GenBank/DDBJ databases">
        <title>Sequencing the genomes of 1000 actinobacteria strains.</title>
        <authorList>
            <person name="Klenk H.-P."/>
        </authorList>
    </citation>
    <scope>NUCLEOTIDE SEQUENCE [LARGE SCALE GENOMIC DNA]</scope>
    <source>
        <strain evidence="2 3">DSM 43768</strain>
    </source>
</reference>
<accession>A0A7X0P6V6</accession>
<dbReference type="EMBL" id="JACHMI010000001">
    <property type="protein sequence ID" value="MBB6556147.1"/>
    <property type="molecule type" value="Genomic_DNA"/>
</dbReference>
<evidence type="ECO:0000313" key="2">
    <source>
        <dbReference type="EMBL" id="MBB6556147.1"/>
    </source>
</evidence>
<dbReference type="Proteomes" id="UP000565579">
    <property type="component" value="Unassembled WGS sequence"/>
</dbReference>
<comment type="caution">
    <text evidence="2">The sequence shown here is derived from an EMBL/GenBank/DDBJ whole genome shotgun (WGS) entry which is preliminary data.</text>
</comment>
<evidence type="ECO:0000256" key="1">
    <source>
        <dbReference type="SAM" id="MobiDB-lite"/>
    </source>
</evidence>
<name>A0A7X0P6V6_9ACTN</name>
<gene>
    <name evidence="2" type="ORF">HD593_010942</name>
</gene>
<feature type="region of interest" description="Disordered" evidence="1">
    <location>
        <begin position="1"/>
        <end position="49"/>
    </location>
</feature>
<dbReference type="InterPro" id="IPR046075">
    <property type="entry name" value="DUF6093"/>
</dbReference>
<dbReference type="Pfam" id="PF19586">
    <property type="entry name" value="DUF6093"/>
    <property type="match status" value="1"/>
</dbReference>
<evidence type="ECO:0000313" key="3">
    <source>
        <dbReference type="Proteomes" id="UP000565579"/>
    </source>
</evidence>
<proteinExistence type="predicted"/>
<sequence>MMPLAGHTPIHGRWSQHHRPTATGTQTGRCTISRPGSGDGTTDDDDVWHPPEAAVVYQGPCRVTPQPADSRYVVSGDQRVTTRGYEVAIEWDAAEVREHDNIHIDTAHDPRLAGVDLRVTDVRMASEQWERVLIAEQDLTDLEAS</sequence>
<organism evidence="2 3">
    <name type="scientific">Nonomuraea rubra</name>
    <dbReference type="NCBI Taxonomy" id="46180"/>
    <lineage>
        <taxon>Bacteria</taxon>
        <taxon>Bacillati</taxon>
        <taxon>Actinomycetota</taxon>
        <taxon>Actinomycetes</taxon>
        <taxon>Streptosporangiales</taxon>
        <taxon>Streptosporangiaceae</taxon>
        <taxon>Nonomuraea</taxon>
    </lineage>
</organism>